<comment type="similarity">
    <text evidence="5">Belongs to the SAT4 family.</text>
</comment>
<evidence type="ECO:0000259" key="7">
    <source>
        <dbReference type="Pfam" id="PF20684"/>
    </source>
</evidence>
<gene>
    <name evidence="8" type="ORF">PFICI_03381</name>
</gene>
<dbReference type="GeneID" id="19268394"/>
<feature type="transmembrane region" description="Helical" evidence="6">
    <location>
        <begin position="139"/>
        <end position="172"/>
    </location>
</feature>
<dbReference type="eggNOG" id="ENOG502SK46">
    <property type="taxonomic scope" value="Eukaryota"/>
</dbReference>
<keyword evidence="9" id="KW-1185">Reference proteome</keyword>
<dbReference type="PANTHER" id="PTHR33048">
    <property type="entry name" value="PTH11-LIKE INTEGRAL MEMBRANE PROTEIN (AFU_ORTHOLOGUE AFUA_5G11245)"/>
    <property type="match status" value="1"/>
</dbReference>
<dbReference type="InterPro" id="IPR052337">
    <property type="entry name" value="SAT4-like"/>
</dbReference>
<dbReference type="Pfam" id="PF20684">
    <property type="entry name" value="Fung_rhodopsin"/>
    <property type="match status" value="1"/>
</dbReference>
<evidence type="ECO:0000256" key="6">
    <source>
        <dbReference type="SAM" id="Phobius"/>
    </source>
</evidence>
<dbReference type="OrthoDB" id="5429740at2759"/>
<name>W3XJG3_PESFW</name>
<evidence type="ECO:0000256" key="1">
    <source>
        <dbReference type="ARBA" id="ARBA00004141"/>
    </source>
</evidence>
<evidence type="ECO:0000313" key="9">
    <source>
        <dbReference type="Proteomes" id="UP000030651"/>
    </source>
</evidence>
<dbReference type="OMA" id="SAVRIYV"/>
<dbReference type="RefSeq" id="XP_007830153.1">
    <property type="nucleotide sequence ID" value="XM_007831962.1"/>
</dbReference>
<feature type="transmembrane region" description="Helical" evidence="6">
    <location>
        <begin position="61"/>
        <end position="84"/>
    </location>
</feature>
<evidence type="ECO:0000256" key="3">
    <source>
        <dbReference type="ARBA" id="ARBA00022989"/>
    </source>
</evidence>
<feature type="domain" description="Rhodopsin" evidence="7">
    <location>
        <begin position="45"/>
        <end position="290"/>
    </location>
</feature>
<comment type="subcellular location">
    <subcellularLocation>
        <location evidence="1">Membrane</location>
        <topology evidence="1">Multi-pass membrane protein</topology>
    </subcellularLocation>
</comment>
<evidence type="ECO:0000256" key="5">
    <source>
        <dbReference type="ARBA" id="ARBA00038359"/>
    </source>
</evidence>
<dbReference type="HOGENOM" id="CLU_028200_0_0_1"/>
<feature type="transmembrane region" description="Helical" evidence="6">
    <location>
        <begin position="104"/>
        <end position="127"/>
    </location>
</feature>
<dbReference type="InterPro" id="IPR049326">
    <property type="entry name" value="Rhodopsin_dom_fungi"/>
</dbReference>
<dbReference type="KEGG" id="pfy:PFICI_03381"/>
<accession>W3XJG3</accession>
<feature type="transmembrane region" description="Helical" evidence="6">
    <location>
        <begin position="226"/>
        <end position="247"/>
    </location>
</feature>
<organism evidence="8 9">
    <name type="scientific">Pestalotiopsis fici (strain W106-1 / CGMCC3.15140)</name>
    <dbReference type="NCBI Taxonomy" id="1229662"/>
    <lineage>
        <taxon>Eukaryota</taxon>
        <taxon>Fungi</taxon>
        <taxon>Dikarya</taxon>
        <taxon>Ascomycota</taxon>
        <taxon>Pezizomycotina</taxon>
        <taxon>Sordariomycetes</taxon>
        <taxon>Xylariomycetidae</taxon>
        <taxon>Amphisphaeriales</taxon>
        <taxon>Sporocadaceae</taxon>
        <taxon>Pestalotiopsis</taxon>
    </lineage>
</organism>
<sequence>MTIDPIIEAAFGPAPANVDLTESLVLTNDVVAIILLVVAALAVFLRLLVRRLSRAGLGWDDWAIIVALIFNVGAVGMVAATGAYGSGKHIWAVTSTELVMAAKILFFYTFVLGFCLSFNKLSILLLYRRIFDSQVDKNDVFFGISLWTAAVFTVTIPFVLIIVMVCACQPTSHYWNQFGGASGTCTVETGTFFWTYGSINAFMDFLILITPIPSILRLQMSKKKRVAVCGMMLLGSFVFIVSIIRAVKMYKFAHSIDMTWLMGEICVWSSIEPSVGIVSACLPNLRPIFGKLRGAVSSKSSRNTYIANNSMGSRGNWSQKPGSTVAKNHGSVYKREDEVQLTNLADSSNEDVNQQSIREHC</sequence>
<evidence type="ECO:0000256" key="2">
    <source>
        <dbReference type="ARBA" id="ARBA00022692"/>
    </source>
</evidence>
<reference evidence="9" key="1">
    <citation type="journal article" date="2015" name="BMC Genomics">
        <title>Genomic and transcriptomic analysis of the endophytic fungus Pestalotiopsis fici reveals its lifestyle and high potential for synthesis of natural products.</title>
        <authorList>
            <person name="Wang X."/>
            <person name="Zhang X."/>
            <person name="Liu L."/>
            <person name="Xiang M."/>
            <person name="Wang W."/>
            <person name="Sun X."/>
            <person name="Che Y."/>
            <person name="Guo L."/>
            <person name="Liu G."/>
            <person name="Guo L."/>
            <person name="Wang C."/>
            <person name="Yin W.B."/>
            <person name="Stadler M."/>
            <person name="Zhang X."/>
            <person name="Liu X."/>
        </authorList>
    </citation>
    <scope>NUCLEOTIDE SEQUENCE [LARGE SCALE GENOMIC DNA]</scope>
    <source>
        <strain evidence="9">W106-1 / CGMCC3.15140</strain>
    </source>
</reference>
<dbReference type="AlphaFoldDB" id="W3XJG3"/>
<feature type="transmembrane region" description="Helical" evidence="6">
    <location>
        <begin position="30"/>
        <end position="49"/>
    </location>
</feature>
<keyword evidence="3 6" id="KW-1133">Transmembrane helix</keyword>
<evidence type="ECO:0000313" key="8">
    <source>
        <dbReference type="EMBL" id="ETS85356.1"/>
    </source>
</evidence>
<dbReference type="GO" id="GO:0016020">
    <property type="term" value="C:membrane"/>
    <property type="evidence" value="ECO:0007669"/>
    <property type="project" value="UniProtKB-SubCell"/>
</dbReference>
<evidence type="ECO:0000256" key="4">
    <source>
        <dbReference type="ARBA" id="ARBA00023136"/>
    </source>
</evidence>
<dbReference type="EMBL" id="KI912110">
    <property type="protein sequence ID" value="ETS85356.1"/>
    <property type="molecule type" value="Genomic_DNA"/>
</dbReference>
<keyword evidence="4 6" id="KW-0472">Membrane</keyword>
<dbReference type="PANTHER" id="PTHR33048:SF47">
    <property type="entry name" value="INTEGRAL MEMBRANE PROTEIN-RELATED"/>
    <property type="match status" value="1"/>
</dbReference>
<protein>
    <recommendedName>
        <fullName evidence="7">Rhodopsin domain-containing protein</fullName>
    </recommendedName>
</protein>
<dbReference type="InParanoid" id="W3XJG3"/>
<feature type="transmembrane region" description="Helical" evidence="6">
    <location>
        <begin position="192"/>
        <end position="214"/>
    </location>
</feature>
<proteinExistence type="inferred from homology"/>
<keyword evidence="2 6" id="KW-0812">Transmembrane</keyword>
<dbReference type="Proteomes" id="UP000030651">
    <property type="component" value="Unassembled WGS sequence"/>
</dbReference>